<evidence type="ECO:0008006" key="3">
    <source>
        <dbReference type="Google" id="ProtNLM"/>
    </source>
</evidence>
<keyword evidence="2" id="KW-1185">Reference proteome</keyword>
<dbReference type="AlphaFoldDB" id="A0A3T0N7K3"/>
<accession>A0A3T0N7K3</accession>
<sequence>MLDKRMMALSGVTLVSALGIGFSMQYTEATRDSQSTALPVVEEAQAELVLRDIRLTSTVNIKAPDPVNRDKLPEMASSGQADCAISAQASPEPNANVALTFSAPCNSSERVTVHHSGLMFTATTDGEGKLDLQVPALVEHAVYIIELESGSGAVATTKVNDLDEIDRVALQWTGSSGFEIHAREFGADYGQGGHVWSGADDIGRASQVQRFGDPQQLLPRMVEVYSFARSMTDTNGTVALSIEAEVSSNNCGREISAQTLEIRGGFGLRTRDLVLSMPNCNAIGDFLVLNNLVEDLKIAAN</sequence>
<dbReference type="KEGG" id="sedi:EBB79_20410"/>
<protein>
    <recommendedName>
        <fullName evidence="3">Translocase</fullName>
    </recommendedName>
</protein>
<reference evidence="1 2" key="1">
    <citation type="submission" date="2018-10" db="EMBL/GenBank/DDBJ databases">
        <title>Parasedimentitalea marina sp. nov., a psychrophilic bacterium isolated from deep seawater of the New Britain Trench.</title>
        <authorList>
            <person name="Cao J."/>
        </authorList>
    </citation>
    <scope>NUCLEOTIDE SEQUENCE [LARGE SCALE GENOMIC DNA]</scope>
    <source>
        <strain evidence="1 2">W43</strain>
    </source>
</reference>
<gene>
    <name evidence="1" type="ORF">EBB79_20410</name>
</gene>
<evidence type="ECO:0000313" key="1">
    <source>
        <dbReference type="EMBL" id="AZV80014.1"/>
    </source>
</evidence>
<evidence type="ECO:0000313" key="2">
    <source>
        <dbReference type="Proteomes" id="UP000283063"/>
    </source>
</evidence>
<dbReference type="Proteomes" id="UP000283063">
    <property type="component" value="Chromosome"/>
</dbReference>
<dbReference type="EMBL" id="CP033219">
    <property type="protein sequence ID" value="AZV80014.1"/>
    <property type="molecule type" value="Genomic_DNA"/>
</dbReference>
<proteinExistence type="predicted"/>
<name>A0A3T0N7K3_9RHOB</name>
<dbReference type="OrthoDB" id="7956241at2"/>
<organism evidence="1 2">
    <name type="scientific">Parasedimentitalea marina</name>
    <dbReference type="NCBI Taxonomy" id="2483033"/>
    <lineage>
        <taxon>Bacteria</taxon>
        <taxon>Pseudomonadati</taxon>
        <taxon>Pseudomonadota</taxon>
        <taxon>Alphaproteobacteria</taxon>
        <taxon>Rhodobacterales</taxon>
        <taxon>Paracoccaceae</taxon>
        <taxon>Parasedimentitalea</taxon>
    </lineage>
</organism>
<dbReference type="RefSeq" id="WP_127750599.1">
    <property type="nucleotide sequence ID" value="NZ_CP033219.1"/>
</dbReference>